<accession>A0AAD9LGE8</accession>
<evidence type="ECO:0000313" key="2">
    <source>
        <dbReference type="Proteomes" id="UP001195914"/>
    </source>
</evidence>
<keyword evidence="2" id="KW-1185">Reference proteome</keyword>
<evidence type="ECO:0000313" key="1">
    <source>
        <dbReference type="EMBL" id="KAK1935858.1"/>
    </source>
</evidence>
<proteinExistence type="predicted"/>
<organism evidence="1 2">
    <name type="scientific">Babesia divergens</name>
    <dbReference type="NCBI Taxonomy" id="32595"/>
    <lineage>
        <taxon>Eukaryota</taxon>
        <taxon>Sar</taxon>
        <taxon>Alveolata</taxon>
        <taxon>Apicomplexa</taxon>
        <taxon>Aconoidasida</taxon>
        <taxon>Piroplasmida</taxon>
        <taxon>Babesiidae</taxon>
        <taxon>Babesia</taxon>
    </lineage>
</organism>
<dbReference type="EMBL" id="JAHBMH010000044">
    <property type="protein sequence ID" value="KAK1935858.1"/>
    <property type="molecule type" value="Genomic_DNA"/>
</dbReference>
<reference evidence="1" key="1">
    <citation type="journal article" date="2014" name="Nucleic Acids Res.">
        <title>The evolutionary dynamics of variant antigen genes in Babesia reveal a history of genomic innovation underlying host-parasite interaction.</title>
        <authorList>
            <person name="Jackson A.P."/>
            <person name="Otto T.D."/>
            <person name="Darby A."/>
            <person name="Ramaprasad A."/>
            <person name="Xia D."/>
            <person name="Echaide I.E."/>
            <person name="Farber M."/>
            <person name="Gahlot S."/>
            <person name="Gamble J."/>
            <person name="Gupta D."/>
            <person name="Gupta Y."/>
            <person name="Jackson L."/>
            <person name="Malandrin L."/>
            <person name="Malas T.B."/>
            <person name="Moussa E."/>
            <person name="Nair M."/>
            <person name="Reid A.J."/>
            <person name="Sanders M."/>
            <person name="Sharma J."/>
            <person name="Tracey A."/>
            <person name="Quail M.A."/>
            <person name="Weir W."/>
            <person name="Wastling J.M."/>
            <person name="Hall N."/>
            <person name="Willadsen P."/>
            <person name="Lingelbach K."/>
            <person name="Shiels B."/>
            <person name="Tait A."/>
            <person name="Berriman M."/>
            <person name="Allred D.R."/>
            <person name="Pain A."/>
        </authorList>
    </citation>
    <scope>NUCLEOTIDE SEQUENCE</scope>
    <source>
        <strain evidence="1">1802A</strain>
    </source>
</reference>
<comment type="caution">
    <text evidence="1">The sequence shown here is derived from an EMBL/GenBank/DDBJ whole genome shotgun (WGS) entry which is preliminary data.</text>
</comment>
<protein>
    <submittedName>
        <fullName evidence="1">Uncharacterized protein</fullName>
    </submittedName>
</protein>
<reference evidence="1" key="2">
    <citation type="submission" date="2021-05" db="EMBL/GenBank/DDBJ databases">
        <authorList>
            <person name="Pain A."/>
        </authorList>
    </citation>
    <scope>NUCLEOTIDE SEQUENCE</scope>
    <source>
        <strain evidence="1">1802A</strain>
    </source>
</reference>
<dbReference type="Proteomes" id="UP001195914">
    <property type="component" value="Unassembled WGS sequence"/>
</dbReference>
<name>A0AAD9LGE8_BABDI</name>
<gene>
    <name evidence="1" type="ORF">X943_000020</name>
</gene>
<dbReference type="AlphaFoldDB" id="A0AAD9LGE8"/>
<sequence>MVSPSMNDIKTIGQVRKCIAPFKSMFKRKNTPSYISNSIEELVDIRAASNASNESSESKSKSTEELDLIEFGELNVARSHILDDGPGDYVTTIVDKMSNEVFERESRDELEEMSDEHIISCVETESMESALSLDLIEKIDRPLSSIDLHSSLCGNEGMTQESVEEALIPSSVGSFSESASSLVLSRRAVASRSPLLRCLGLPVHLFFWKIYLYASNVALRRVRETMRKESPLIEVKDVARSYNLANNLFKGTKTTMKPLPNMNGEIKHAETTEREAHECNNSSMAITPMSSISSQQRRDNFNTETVSFIIKNLIQLSNDIKRQSRQIQLLKRQLLHKSCVRIAGSL</sequence>